<dbReference type="AlphaFoldDB" id="A0A4Z2FC56"/>
<evidence type="ECO:0000313" key="2">
    <source>
        <dbReference type="EMBL" id="TNN38460.1"/>
    </source>
</evidence>
<feature type="region of interest" description="Disordered" evidence="1">
    <location>
        <begin position="167"/>
        <end position="207"/>
    </location>
</feature>
<name>A0A4Z2FC56_9TELE</name>
<evidence type="ECO:0000313" key="3">
    <source>
        <dbReference type="Proteomes" id="UP000314294"/>
    </source>
</evidence>
<accession>A0A4Z2FC56</accession>
<evidence type="ECO:0000256" key="1">
    <source>
        <dbReference type="SAM" id="MobiDB-lite"/>
    </source>
</evidence>
<dbReference type="EMBL" id="SRLO01001369">
    <property type="protein sequence ID" value="TNN38460.1"/>
    <property type="molecule type" value="Genomic_DNA"/>
</dbReference>
<sequence length="207" mass="21168">MCSGDRELPASFLHELVSPSVGAADCSMAAPGPMLPLCPDLTSLDYHHNIHQLSSTRPPSPSPCRYPLPAPSAIPPAGSSLNDTLSICLIISPTWPVLLGGRSRGAGGSSTGLPDCSHGKAALSVTRPALHCQVQNSGPQKEDASVDADKGVSCVYAIDIPAPSPRPLCRGPGPLPRPVASSSPAGAAQSLGCSERSRPLTETIALI</sequence>
<dbReference type="Proteomes" id="UP000314294">
    <property type="component" value="Unassembled WGS sequence"/>
</dbReference>
<protein>
    <submittedName>
        <fullName evidence="2">Uncharacterized protein</fullName>
    </submittedName>
</protein>
<gene>
    <name evidence="2" type="ORF">EYF80_051362</name>
</gene>
<reference evidence="2 3" key="1">
    <citation type="submission" date="2019-03" db="EMBL/GenBank/DDBJ databases">
        <title>First draft genome of Liparis tanakae, snailfish: a comprehensive survey of snailfish specific genes.</title>
        <authorList>
            <person name="Kim W."/>
            <person name="Song I."/>
            <person name="Jeong J.-H."/>
            <person name="Kim D."/>
            <person name="Kim S."/>
            <person name="Ryu S."/>
            <person name="Song J.Y."/>
            <person name="Lee S.K."/>
        </authorList>
    </citation>
    <scope>NUCLEOTIDE SEQUENCE [LARGE SCALE GENOMIC DNA]</scope>
    <source>
        <tissue evidence="2">Muscle</tissue>
    </source>
</reference>
<proteinExistence type="predicted"/>
<comment type="caution">
    <text evidence="2">The sequence shown here is derived from an EMBL/GenBank/DDBJ whole genome shotgun (WGS) entry which is preliminary data.</text>
</comment>
<organism evidence="2 3">
    <name type="scientific">Liparis tanakae</name>
    <name type="common">Tanaka's snailfish</name>
    <dbReference type="NCBI Taxonomy" id="230148"/>
    <lineage>
        <taxon>Eukaryota</taxon>
        <taxon>Metazoa</taxon>
        <taxon>Chordata</taxon>
        <taxon>Craniata</taxon>
        <taxon>Vertebrata</taxon>
        <taxon>Euteleostomi</taxon>
        <taxon>Actinopterygii</taxon>
        <taxon>Neopterygii</taxon>
        <taxon>Teleostei</taxon>
        <taxon>Neoteleostei</taxon>
        <taxon>Acanthomorphata</taxon>
        <taxon>Eupercaria</taxon>
        <taxon>Perciformes</taxon>
        <taxon>Cottioidei</taxon>
        <taxon>Cottales</taxon>
        <taxon>Liparidae</taxon>
        <taxon>Liparis</taxon>
    </lineage>
</organism>
<keyword evidence="3" id="KW-1185">Reference proteome</keyword>